<reference evidence="1 2" key="1">
    <citation type="submission" date="2021-06" db="EMBL/GenBank/DDBJ databases">
        <title>Caerostris extrusa draft genome.</title>
        <authorList>
            <person name="Kono N."/>
            <person name="Arakawa K."/>
        </authorList>
    </citation>
    <scope>NUCLEOTIDE SEQUENCE [LARGE SCALE GENOMIC DNA]</scope>
</reference>
<evidence type="ECO:0000313" key="1">
    <source>
        <dbReference type="EMBL" id="GIY99394.1"/>
    </source>
</evidence>
<comment type="caution">
    <text evidence="1">The sequence shown here is derived from an EMBL/GenBank/DDBJ whole genome shotgun (WGS) entry which is preliminary data.</text>
</comment>
<keyword evidence="2" id="KW-1185">Reference proteome</keyword>
<dbReference type="EMBL" id="BPLR01018419">
    <property type="protein sequence ID" value="GIY99394.1"/>
    <property type="molecule type" value="Genomic_DNA"/>
</dbReference>
<dbReference type="Proteomes" id="UP001054945">
    <property type="component" value="Unassembled WGS sequence"/>
</dbReference>
<accession>A0AAV4XZR0</accession>
<proteinExistence type="predicted"/>
<sequence>MTVIDLTLRFLVTFGRPSGKLKNVKSFRDQILQQRTGTYQDHTFSTKINTTSQNWLTQPPSNPHKLKHSTRLLAKPRWWSIPTCLLGHIPYILLQRGADRGQFNLTSNFGTPLPSWTGQDRIVCLQ</sequence>
<evidence type="ECO:0000313" key="2">
    <source>
        <dbReference type="Proteomes" id="UP001054945"/>
    </source>
</evidence>
<name>A0AAV4XZR0_CAEEX</name>
<organism evidence="1 2">
    <name type="scientific">Caerostris extrusa</name>
    <name type="common">Bark spider</name>
    <name type="synonym">Caerostris bankana</name>
    <dbReference type="NCBI Taxonomy" id="172846"/>
    <lineage>
        <taxon>Eukaryota</taxon>
        <taxon>Metazoa</taxon>
        <taxon>Ecdysozoa</taxon>
        <taxon>Arthropoda</taxon>
        <taxon>Chelicerata</taxon>
        <taxon>Arachnida</taxon>
        <taxon>Araneae</taxon>
        <taxon>Araneomorphae</taxon>
        <taxon>Entelegynae</taxon>
        <taxon>Araneoidea</taxon>
        <taxon>Araneidae</taxon>
        <taxon>Caerostris</taxon>
    </lineage>
</organism>
<protein>
    <submittedName>
        <fullName evidence="1">Uncharacterized protein</fullName>
    </submittedName>
</protein>
<gene>
    <name evidence="1" type="ORF">CEXT_783191</name>
</gene>
<dbReference type="AlphaFoldDB" id="A0AAV4XZR0"/>